<accession>A0ABY3CQR9</accession>
<proteinExistence type="predicted"/>
<name>A0ABY3CQR9_9CORY</name>
<evidence type="ECO:0008006" key="3">
    <source>
        <dbReference type="Google" id="ProtNLM"/>
    </source>
</evidence>
<gene>
    <name evidence="1" type="ORF">FNY88_12740</name>
</gene>
<dbReference type="RefSeq" id="WP_144015170.1">
    <property type="nucleotide sequence ID" value="NZ_VKDI01000053.1"/>
</dbReference>
<sequence length="74" mass="8280">MSTFVIVAIAAILLISIPAGMMSRRIHKRTEDHDPEARQAALDFQRDVDRGLRVKMCVWLGVSRGLDLAFLNAD</sequence>
<dbReference type="Proteomes" id="UP000316859">
    <property type="component" value="Unassembled WGS sequence"/>
</dbReference>
<evidence type="ECO:0000313" key="1">
    <source>
        <dbReference type="EMBL" id="TRX44919.1"/>
    </source>
</evidence>
<comment type="caution">
    <text evidence="1">The sequence shown here is derived from an EMBL/GenBank/DDBJ whole genome shotgun (WGS) entry which is preliminary data.</text>
</comment>
<protein>
    <recommendedName>
        <fullName evidence="3">Secreted protein</fullName>
    </recommendedName>
</protein>
<reference evidence="1 2" key="1">
    <citation type="submission" date="2019-07" db="EMBL/GenBank/DDBJ databases">
        <title>Draft genome of C. aurimucosum strain 2299.</title>
        <authorList>
            <person name="Pacheco L.G.C."/>
            <person name="Aguiar E.R.G.R."/>
            <person name="Santos C.S."/>
            <person name="Rocha D.J.P.G."/>
            <person name="Sant'Anna L.O."/>
            <person name="Mattos-Guaraldi A.L."/>
            <person name="Santos L.S."/>
        </authorList>
    </citation>
    <scope>NUCLEOTIDE SEQUENCE [LARGE SCALE GENOMIC DNA]</scope>
    <source>
        <strain evidence="1 2">2299</strain>
    </source>
</reference>
<evidence type="ECO:0000313" key="2">
    <source>
        <dbReference type="Proteomes" id="UP000316859"/>
    </source>
</evidence>
<dbReference type="EMBL" id="VKDI01000053">
    <property type="protein sequence ID" value="TRX44919.1"/>
    <property type="molecule type" value="Genomic_DNA"/>
</dbReference>
<keyword evidence="2" id="KW-1185">Reference proteome</keyword>
<organism evidence="1 2">
    <name type="scientific">Corynebacterium guaraldiae</name>
    <dbReference type="NCBI Taxonomy" id="3051103"/>
    <lineage>
        <taxon>Bacteria</taxon>
        <taxon>Bacillati</taxon>
        <taxon>Actinomycetota</taxon>
        <taxon>Actinomycetes</taxon>
        <taxon>Mycobacteriales</taxon>
        <taxon>Corynebacteriaceae</taxon>
        <taxon>Corynebacterium</taxon>
    </lineage>
</organism>